<keyword evidence="5" id="KW-0539">Nucleus</keyword>
<keyword evidence="4" id="KW-0862">Zinc</keyword>
<dbReference type="InterPro" id="IPR012337">
    <property type="entry name" value="RNaseH-like_sf"/>
</dbReference>
<evidence type="ECO:0000313" key="6">
    <source>
        <dbReference type="EMBL" id="EFN70314.1"/>
    </source>
</evidence>
<comment type="subcellular location">
    <subcellularLocation>
        <location evidence="1">Nucleus</location>
    </subcellularLocation>
</comment>
<gene>
    <name evidence="6" type="ORF">EAG_05265</name>
</gene>
<evidence type="ECO:0000256" key="2">
    <source>
        <dbReference type="ARBA" id="ARBA00022723"/>
    </source>
</evidence>
<dbReference type="GO" id="GO:0008270">
    <property type="term" value="F:zinc ion binding"/>
    <property type="evidence" value="ECO:0007669"/>
    <property type="project" value="UniProtKB-KW"/>
</dbReference>
<evidence type="ECO:0000256" key="1">
    <source>
        <dbReference type="ARBA" id="ARBA00004123"/>
    </source>
</evidence>
<dbReference type="SUPFAM" id="SSF53098">
    <property type="entry name" value="Ribonuclease H-like"/>
    <property type="match status" value="1"/>
</dbReference>
<accession>E2A8C9</accession>
<dbReference type="OMA" id="HESHIAQ"/>
<dbReference type="PANTHER" id="PTHR46481:SF10">
    <property type="entry name" value="ZINC FINGER BED DOMAIN-CONTAINING PROTEIN 39"/>
    <property type="match status" value="1"/>
</dbReference>
<feature type="non-terminal residue" evidence="6">
    <location>
        <position position="1"/>
    </location>
</feature>
<organism evidence="7">
    <name type="scientific">Camponotus floridanus</name>
    <name type="common">Florida carpenter ant</name>
    <dbReference type="NCBI Taxonomy" id="104421"/>
    <lineage>
        <taxon>Eukaryota</taxon>
        <taxon>Metazoa</taxon>
        <taxon>Ecdysozoa</taxon>
        <taxon>Arthropoda</taxon>
        <taxon>Hexapoda</taxon>
        <taxon>Insecta</taxon>
        <taxon>Pterygota</taxon>
        <taxon>Neoptera</taxon>
        <taxon>Endopterygota</taxon>
        <taxon>Hymenoptera</taxon>
        <taxon>Apocrita</taxon>
        <taxon>Aculeata</taxon>
        <taxon>Formicoidea</taxon>
        <taxon>Formicidae</taxon>
        <taxon>Formicinae</taxon>
        <taxon>Camponotus</taxon>
    </lineage>
</organism>
<feature type="non-terminal residue" evidence="6">
    <location>
        <position position="132"/>
    </location>
</feature>
<dbReference type="InterPro" id="IPR052035">
    <property type="entry name" value="ZnF_BED_domain_contain"/>
</dbReference>
<reference evidence="6 7" key="1">
    <citation type="journal article" date="2010" name="Science">
        <title>Genomic comparison of the ants Camponotus floridanus and Harpegnathos saltator.</title>
        <authorList>
            <person name="Bonasio R."/>
            <person name="Zhang G."/>
            <person name="Ye C."/>
            <person name="Mutti N.S."/>
            <person name="Fang X."/>
            <person name="Qin N."/>
            <person name="Donahue G."/>
            <person name="Yang P."/>
            <person name="Li Q."/>
            <person name="Li C."/>
            <person name="Zhang P."/>
            <person name="Huang Z."/>
            <person name="Berger S.L."/>
            <person name="Reinberg D."/>
            <person name="Wang J."/>
            <person name="Liebig J."/>
        </authorList>
    </citation>
    <scope>NUCLEOTIDE SEQUENCE [LARGE SCALE GENOMIC DNA]</scope>
    <source>
        <strain evidence="7">C129</strain>
    </source>
</reference>
<proteinExistence type="predicted"/>
<keyword evidence="7" id="KW-1185">Reference proteome</keyword>
<evidence type="ECO:0000256" key="3">
    <source>
        <dbReference type="ARBA" id="ARBA00022771"/>
    </source>
</evidence>
<protein>
    <submittedName>
        <fullName evidence="6">Zinc finger BED domain-containing protein 1</fullName>
    </submittedName>
</protein>
<dbReference type="AlphaFoldDB" id="E2A8C9"/>
<keyword evidence="2" id="KW-0479">Metal-binding</keyword>
<sequence>IALDTDCWPSRSQEGYMNINAHILNNLWKPQILTLNMQELSEKHTAKNLADSLQNITAKWQIDTKSVSVVHDNAGNIVAAVNMMNVEFNYSCAAHTINLVVTDVLKEDNISIVLAKGSKIVSHFHYSVNASK</sequence>
<evidence type="ECO:0000256" key="4">
    <source>
        <dbReference type="ARBA" id="ARBA00022833"/>
    </source>
</evidence>
<evidence type="ECO:0000256" key="5">
    <source>
        <dbReference type="ARBA" id="ARBA00023242"/>
    </source>
</evidence>
<keyword evidence="3" id="KW-0863">Zinc-finger</keyword>
<dbReference type="PANTHER" id="PTHR46481">
    <property type="entry name" value="ZINC FINGER BED DOMAIN-CONTAINING PROTEIN 4"/>
    <property type="match status" value="1"/>
</dbReference>
<dbReference type="EMBL" id="GL437536">
    <property type="protein sequence ID" value="EFN70314.1"/>
    <property type="molecule type" value="Genomic_DNA"/>
</dbReference>
<dbReference type="Proteomes" id="UP000000311">
    <property type="component" value="Unassembled WGS sequence"/>
</dbReference>
<evidence type="ECO:0000313" key="7">
    <source>
        <dbReference type="Proteomes" id="UP000000311"/>
    </source>
</evidence>
<dbReference type="InParanoid" id="E2A8C9"/>
<name>E2A8C9_CAMFO</name>
<dbReference type="GO" id="GO:0005634">
    <property type="term" value="C:nucleus"/>
    <property type="evidence" value="ECO:0007669"/>
    <property type="project" value="UniProtKB-SubCell"/>
</dbReference>